<evidence type="ECO:0000313" key="2">
    <source>
        <dbReference type="EMBL" id="GGL52557.1"/>
    </source>
</evidence>
<proteinExistence type="predicted"/>
<protein>
    <submittedName>
        <fullName evidence="2">Uncharacterized protein</fullName>
    </submittedName>
</protein>
<evidence type="ECO:0000313" key="3">
    <source>
        <dbReference type="Proteomes" id="UP000607197"/>
    </source>
</evidence>
<organism evidence="2 3">
    <name type="scientific">Halocalculus aciditolerans</name>
    <dbReference type="NCBI Taxonomy" id="1383812"/>
    <lineage>
        <taxon>Archaea</taxon>
        <taxon>Methanobacteriati</taxon>
        <taxon>Methanobacteriota</taxon>
        <taxon>Stenosarchaea group</taxon>
        <taxon>Halobacteria</taxon>
        <taxon>Halobacteriales</taxon>
        <taxon>Halobacteriaceae</taxon>
        <taxon>Halocalculus</taxon>
    </lineage>
</organism>
<comment type="caution">
    <text evidence="2">The sequence shown here is derived from an EMBL/GenBank/DDBJ whole genome shotgun (WGS) entry which is preliminary data.</text>
</comment>
<keyword evidence="3" id="KW-1185">Reference proteome</keyword>
<reference evidence="2" key="1">
    <citation type="journal article" date="2014" name="Int. J. Syst. Evol. Microbiol.">
        <title>Complete genome sequence of Corynebacterium casei LMG S-19264T (=DSM 44701T), isolated from a smear-ripened cheese.</title>
        <authorList>
            <consortium name="US DOE Joint Genome Institute (JGI-PGF)"/>
            <person name="Walter F."/>
            <person name="Albersmeier A."/>
            <person name="Kalinowski J."/>
            <person name="Ruckert C."/>
        </authorList>
    </citation>
    <scope>NUCLEOTIDE SEQUENCE</scope>
    <source>
        <strain evidence="2">JCM 19596</strain>
    </source>
</reference>
<name>A0A830F9J2_9EURY</name>
<dbReference type="AlphaFoldDB" id="A0A830F9J2"/>
<sequence>MTDSAPVEPCPDCDRLVNTFVNTTHCPFCNERLPTPDATPPPTAPDEPEPEPDHTER</sequence>
<dbReference type="Proteomes" id="UP000607197">
    <property type="component" value="Unassembled WGS sequence"/>
</dbReference>
<evidence type="ECO:0000256" key="1">
    <source>
        <dbReference type="SAM" id="MobiDB-lite"/>
    </source>
</evidence>
<dbReference type="RefSeq" id="WP_188976164.1">
    <property type="nucleotide sequence ID" value="NZ_BMPG01000001.1"/>
</dbReference>
<feature type="region of interest" description="Disordered" evidence="1">
    <location>
        <begin position="28"/>
        <end position="57"/>
    </location>
</feature>
<accession>A0A830F9J2</accession>
<gene>
    <name evidence="2" type="ORF">GCM10009039_08500</name>
</gene>
<dbReference type="EMBL" id="BMPG01000001">
    <property type="protein sequence ID" value="GGL52557.1"/>
    <property type="molecule type" value="Genomic_DNA"/>
</dbReference>
<reference evidence="2" key="2">
    <citation type="submission" date="2020-09" db="EMBL/GenBank/DDBJ databases">
        <authorList>
            <person name="Sun Q."/>
            <person name="Ohkuma M."/>
        </authorList>
    </citation>
    <scope>NUCLEOTIDE SEQUENCE</scope>
    <source>
        <strain evidence="2">JCM 19596</strain>
    </source>
</reference>